<accession>A0ABM8D7C5</accession>
<feature type="compositionally biased region" description="Polar residues" evidence="2">
    <location>
        <begin position="1"/>
        <end position="12"/>
    </location>
</feature>
<dbReference type="InterPro" id="IPR036457">
    <property type="entry name" value="PPM-type-like_dom_sf"/>
</dbReference>
<evidence type="ECO:0000256" key="2">
    <source>
        <dbReference type="SAM" id="MobiDB-lite"/>
    </source>
</evidence>
<evidence type="ECO:0000313" key="5">
    <source>
        <dbReference type="Proteomes" id="UP001317870"/>
    </source>
</evidence>
<feature type="domain" description="PPM-type phosphatase" evidence="3">
    <location>
        <begin position="277"/>
        <end position="494"/>
    </location>
</feature>
<sequence>MNDESATQQGTEHGSDRSHEQQRSLVLALKGAELNLEELWMSYFTMGGDAGCLEIDAYVHGLGELPTRDRDILAHAVNERLDQLAWTKRATYSRTIRDTEASSAPLAGLVALLDGAHNAAPERLPAIAAAAGDALGVRIAMYLVDYEESYLHPIRSPSRVWEHAAPDEALDVDTTLPGRAFRLVQTLPSHVADRPRLWVPLLDGSERLGVLDVQVDDPEDLYDPGLRVQCRWMSRLLGHLVTAMTGFGDALDRVRLTTPRTPNAELIWSMLPPLTGGVDNFVISGVVEPRHDLNGDAFDYALSDTTAQLIVLDAVGHDPASGLIAATALAAYRSARHAGHGLFEQARVIDQTIADQFGHGKFATAVLAELHMPTGRLRYINAGHPEPMIMRGGRIVKPLTGGHRLPLGLGDGELTVAEEVLQPEDWLILYTDGITEARDSEGAFFGEERLTDFLHREAAAGYPPPETARRLINAVLTHQHGTLQDDATVLLARWTSPGKLTP</sequence>
<name>A0ABM8D7C5_9NOCA</name>
<dbReference type="RefSeq" id="WP_281876524.1">
    <property type="nucleotide sequence ID" value="NZ_AP026978.1"/>
</dbReference>
<dbReference type="SMART" id="SM00331">
    <property type="entry name" value="PP2C_SIG"/>
    <property type="match status" value="1"/>
</dbReference>
<evidence type="ECO:0000313" key="4">
    <source>
        <dbReference type="EMBL" id="BDU03354.1"/>
    </source>
</evidence>
<proteinExistence type="predicted"/>
<evidence type="ECO:0000259" key="3">
    <source>
        <dbReference type="PROSITE" id="PS51746"/>
    </source>
</evidence>
<dbReference type="Pfam" id="PF07228">
    <property type="entry name" value="SpoIIE"/>
    <property type="match status" value="1"/>
</dbReference>
<dbReference type="SUPFAM" id="SSF81606">
    <property type="entry name" value="PP2C-like"/>
    <property type="match status" value="1"/>
</dbReference>
<reference evidence="4 5" key="1">
    <citation type="submission" date="2022-11" db="EMBL/GenBank/DDBJ databases">
        <title>Genome Sequencing of Nocardia sp. ON39_IFM12276 and assembly.</title>
        <authorList>
            <person name="Shimojima M."/>
            <person name="Toyokawa M."/>
            <person name="Uesaka K."/>
        </authorList>
    </citation>
    <scope>NUCLEOTIDE SEQUENCE [LARGE SCALE GENOMIC DNA]</scope>
    <source>
        <strain evidence="4 5">IFM 12276</strain>
    </source>
</reference>
<dbReference type="PANTHER" id="PTHR43156">
    <property type="entry name" value="STAGE II SPORULATION PROTEIN E-RELATED"/>
    <property type="match status" value="1"/>
</dbReference>
<gene>
    <name evidence="4" type="ORF">IFM12276_63820</name>
</gene>
<dbReference type="PANTHER" id="PTHR43156:SF2">
    <property type="entry name" value="STAGE II SPORULATION PROTEIN E"/>
    <property type="match status" value="1"/>
</dbReference>
<dbReference type="InterPro" id="IPR052016">
    <property type="entry name" value="Bact_Sigma-Reg"/>
</dbReference>
<feature type="compositionally biased region" description="Basic and acidic residues" evidence="2">
    <location>
        <begin position="13"/>
        <end position="22"/>
    </location>
</feature>
<dbReference type="PROSITE" id="PS51746">
    <property type="entry name" value="PPM_2"/>
    <property type="match status" value="1"/>
</dbReference>
<dbReference type="Proteomes" id="UP001317870">
    <property type="component" value="Chromosome"/>
</dbReference>
<feature type="region of interest" description="Disordered" evidence="2">
    <location>
        <begin position="1"/>
        <end position="22"/>
    </location>
</feature>
<evidence type="ECO:0000256" key="1">
    <source>
        <dbReference type="ARBA" id="ARBA00022801"/>
    </source>
</evidence>
<dbReference type="EMBL" id="AP026978">
    <property type="protein sequence ID" value="BDU03354.1"/>
    <property type="molecule type" value="Genomic_DNA"/>
</dbReference>
<keyword evidence="1" id="KW-0378">Hydrolase</keyword>
<keyword evidence="5" id="KW-1185">Reference proteome</keyword>
<dbReference type="InterPro" id="IPR001932">
    <property type="entry name" value="PPM-type_phosphatase-like_dom"/>
</dbReference>
<dbReference type="Gene3D" id="3.60.40.10">
    <property type="entry name" value="PPM-type phosphatase domain"/>
    <property type="match status" value="1"/>
</dbReference>
<organism evidence="4 5">
    <name type="scientific">Nocardia sputorum</name>
    <dbReference type="NCBI Taxonomy" id="2984338"/>
    <lineage>
        <taxon>Bacteria</taxon>
        <taxon>Bacillati</taxon>
        <taxon>Actinomycetota</taxon>
        <taxon>Actinomycetes</taxon>
        <taxon>Mycobacteriales</taxon>
        <taxon>Nocardiaceae</taxon>
        <taxon>Nocardia</taxon>
    </lineage>
</organism>
<protein>
    <submittedName>
        <fullName evidence="4">Phosphatase</fullName>
    </submittedName>
</protein>